<gene>
    <name evidence="2" type="ORF">MNEG_3256</name>
</gene>
<dbReference type="EMBL" id="KK100619">
    <property type="protein sequence ID" value="KIZ04709.1"/>
    <property type="molecule type" value="Genomic_DNA"/>
</dbReference>
<dbReference type="RefSeq" id="XP_013903728.1">
    <property type="nucleotide sequence ID" value="XM_014048274.1"/>
</dbReference>
<feature type="compositionally biased region" description="Low complexity" evidence="1">
    <location>
        <begin position="1"/>
        <end position="19"/>
    </location>
</feature>
<feature type="region of interest" description="Disordered" evidence="1">
    <location>
        <begin position="1"/>
        <end position="52"/>
    </location>
</feature>
<dbReference type="GeneID" id="25736134"/>
<sequence>LLPGPQERQLQPVLLPLRPAGRPRNRQALRRLHGQRGGPRGRRPQTQGPVAA</sequence>
<proteinExistence type="predicted"/>
<reference evidence="2 3" key="1">
    <citation type="journal article" date="2013" name="BMC Genomics">
        <title>Reconstruction of the lipid metabolism for the microalga Monoraphidium neglectum from its genome sequence reveals characteristics suitable for biofuel production.</title>
        <authorList>
            <person name="Bogen C."/>
            <person name="Al-Dilaimi A."/>
            <person name="Albersmeier A."/>
            <person name="Wichmann J."/>
            <person name="Grundmann M."/>
            <person name="Rupp O."/>
            <person name="Lauersen K.J."/>
            <person name="Blifernez-Klassen O."/>
            <person name="Kalinowski J."/>
            <person name="Goesmann A."/>
            <person name="Mussgnug J.H."/>
            <person name="Kruse O."/>
        </authorList>
    </citation>
    <scope>NUCLEOTIDE SEQUENCE [LARGE SCALE GENOMIC DNA]</scope>
    <source>
        <strain evidence="2 3">SAG 48.87</strain>
    </source>
</reference>
<feature type="non-terminal residue" evidence="2">
    <location>
        <position position="52"/>
    </location>
</feature>
<dbReference type="Proteomes" id="UP000054498">
    <property type="component" value="Unassembled WGS sequence"/>
</dbReference>
<keyword evidence="3" id="KW-1185">Reference proteome</keyword>
<feature type="compositionally biased region" description="Basic residues" evidence="1">
    <location>
        <begin position="21"/>
        <end position="43"/>
    </location>
</feature>
<name>A0A0D2LDE6_9CHLO</name>
<evidence type="ECO:0000313" key="2">
    <source>
        <dbReference type="EMBL" id="KIZ04709.1"/>
    </source>
</evidence>
<accession>A0A0D2LDE6</accession>
<dbReference type="KEGG" id="mng:MNEG_3256"/>
<feature type="non-terminal residue" evidence="2">
    <location>
        <position position="1"/>
    </location>
</feature>
<protein>
    <submittedName>
        <fullName evidence="2">Uncharacterized protein</fullName>
    </submittedName>
</protein>
<evidence type="ECO:0000256" key="1">
    <source>
        <dbReference type="SAM" id="MobiDB-lite"/>
    </source>
</evidence>
<organism evidence="2 3">
    <name type="scientific">Monoraphidium neglectum</name>
    <dbReference type="NCBI Taxonomy" id="145388"/>
    <lineage>
        <taxon>Eukaryota</taxon>
        <taxon>Viridiplantae</taxon>
        <taxon>Chlorophyta</taxon>
        <taxon>core chlorophytes</taxon>
        <taxon>Chlorophyceae</taxon>
        <taxon>CS clade</taxon>
        <taxon>Sphaeropleales</taxon>
        <taxon>Selenastraceae</taxon>
        <taxon>Monoraphidium</taxon>
    </lineage>
</organism>
<dbReference type="AlphaFoldDB" id="A0A0D2LDE6"/>
<evidence type="ECO:0000313" key="3">
    <source>
        <dbReference type="Proteomes" id="UP000054498"/>
    </source>
</evidence>